<feature type="compositionally biased region" description="Basic and acidic residues" evidence="1">
    <location>
        <begin position="30"/>
        <end position="39"/>
    </location>
</feature>
<dbReference type="PANTHER" id="PTHR34239:SF2">
    <property type="entry name" value="TRANSPOSABLE ELEMENT P TRANSPOSASE_THAP9 CONSERVED DOMAIN-CONTAINING PROTEIN"/>
    <property type="match status" value="1"/>
</dbReference>
<feature type="compositionally biased region" description="Polar residues" evidence="1">
    <location>
        <begin position="257"/>
        <end position="273"/>
    </location>
</feature>
<evidence type="ECO:0000313" key="2">
    <source>
        <dbReference type="EnsemblMetazoa" id="Aqu2.1.39341_001"/>
    </source>
</evidence>
<name>A0A1X7VGZ5_AMPQE</name>
<dbReference type="InParanoid" id="A0A1X7VGZ5"/>
<dbReference type="AlphaFoldDB" id="A0A1X7VGZ5"/>
<proteinExistence type="predicted"/>
<dbReference type="PANTHER" id="PTHR34239">
    <property type="entry name" value="APPLE DOMAIN-CONTAINING PROTEIN"/>
    <property type="match status" value="1"/>
</dbReference>
<dbReference type="EnsemblMetazoa" id="Aqu2.1.39341_001">
    <property type="protein sequence ID" value="Aqu2.1.39341_001"/>
    <property type="gene ID" value="Aqu2.1.39341"/>
</dbReference>
<sequence length="317" mass="35355">MSLEEVLSKVNDINTKISAITEDVDLLKKKNKDKEDREMITSALVRSRSRSPRSSREDDRTRRSSRERGERSWADIVDSELHPEEEDVDSSQLIEVSEDTHRLLTGSCTRNMSNEMRKRVRGRYKLPKVEATRTPRMDPVIKTLAPQVARSADKELARIQTFVLDALAPISSILENIDGMTAEDVTEASMAATELLGNANAKISRLRREKLIASINRNLIPMLQDDVIFGDVAPNLFGPDFSRRAKEFLDQVSALKSLTHPTRHSQGQTSGTSYRRPLLHRGPPLGRGSGRGRGGGPSHPHHKGVPSGHGERPSHSH</sequence>
<feature type="compositionally biased region" description="Basic and acidic residues" evidence="1">
    <location>
        <begin position="54"/>
        <end position="73"/>
    </location>
</feature>
<feature type="region of interest" description="Disordered" evidence="1">
    <location>
        <begin position="30"/>
        <end position="91"/>
    </location>
</feature>
<protein>
    <submittedName>
        <fullName evidence="2">Uncharacterized protein</fullName>
    </submittedName>
</protein>
<feature type="compositionally biased region" description="Gly residues" evidence="1">
    <location>
        <begin position="285"/>
        <end position="297"/>
    </location>
</feature>
<organism evidence="2">
    <name type="scientific">Amphimedon queenslandica</name>
    <name type="common">Sponge</name>
    <dbReference type="NCBI Taxonomy" id="400682"/>
    <lineage>
        <taxon>Eukaryota</taxon>
        <taxon>Metazoa</taxon>
        <taxon>Porifera</taxon>
        <taxon>Demospongiae</taxon>
        <taxon>Heteroscleromorpha</taxon>
        <taxon>Haplosclerida</taxon>
        <taxon>Niphatidae</taxon>
        <taxon>Amphimedon</taxon>
    </lineage>
</organism>
<accession>A0A1X7VGZ5</accession>
<reference evidence="2" key="1">
    <citation type="submission" date="2017-05" db="UniProtKB">
        <authorList>
            <consortium name="EnsemblMetazoa"/>
        </authorList>
    </citation>
    <scope>IDENTIFICATION</scope>
</reference>
<feature type="region of interest" description="Disordered" evidence="1">
    <location>
        <begin position="257"/>
        <end position="317"/>
    </location>
</feature>
<evidence type="ECO:0000256" key="1">
    <source>
        <dbReference type="SAM" id="MobiDB-lite"/>
    </source>
</evidence>